<dbReference type="GO" id="GO:0031388">
    <property type="term" value="P:organic acid phosphorylation"/>
    <property type="evidence" value="ECO:0007669"/>
    <property type="project" value="UniProtKB-UniRule"/>
</dbReference>
<sequence length="379" mass="38674">MRYVIAPDKFKGSLSAVDACRAIALGVRRADDAAEVDEIPMADGGEGTVEALVTALDGTTRTSRVTGPLGPPVEARFGLSGDGRTAFIEMAAASGLVLVPEDRRDPTVATTRGTGELIRAALDVGVDRIVVGIGGSATNDGGAGMAQALGYRLLDAGGDDLGPGGGPLARLDRIDPTGRDPRLDRVELAVACDVTNPLCGPDGASAVYGPQKGADREAVDRLDRNLRRLAEVVRRDLGRSVADLPGAGAAGGLGAGLVAFGGGRLERGVELVSRTVGLADRLEGADLCLTAEGSLDEQTAHGKTIAGVALVARDRGCPVIALAGGIGPGAEALLGSGVSAFFSICDRPMALREAIDQADLLLGRVAEQAVRAFRSGRRR</sequence>
<accession>A0A518H743</accession>
<dbReference type="OrthoDB" id="9774290at2"/>
<dbReference type="PANTHER" id="PTHR21599">
    <property type="entry name" value="GLYCERATE KINASE"/>
    <property type="match status" value="1"/>
</dbReference>
<dbReference type="GO" id="GO:0043798">
    <property type="term" value="F:glycerate 2-kinase activity"/>
    <property type="evidence" value="ECO:0007669"/>
    <property type="project" value="UniProtKB-EC"/>
</dbReference>
<dbReference type="RefSeq" id="WP_145273308.1">
    <property type="nucleotide sequence ID" value="NZ_CP036426.1"/>
</dbReference>
<comment type="similarity">
    <text evidence="1 4">Belongs to the glycerate kinase type-1 family.</text>
</comment>
<name>A0A518H743_9BACT</name>
<dbReference type="AlphaFoldDB" id="A0A518H743"/>
<evidence type="ECO:0000256" key="4">
    <source>
        <dbReference type="PIRNR" id="PIRNR006078"/>
    </source>
</evidence>
<protein>
    <submittedName>
        <fullName evidence="5">Glycerate 2-kinase</fullName>
        <ecNumber evidence="5">2.7.1.165</ecNumber>
    </submittedName>
</protein>
<dbReference type="EC" id="2.7.1.165" evidence="5"/>
<proteinExistence type="inferred from homology"/>
<dbReference type="Gene3D" id="3.40.50.10350">
    <property type="entry name" value="Glycerate kinase, domain 1"/>
    <property type="match status" value="1"/>
</dbReference>
<reference evidence="5 6" key="1">
    <citation type="submission" date="2019-02" db="EMBL/GenBank/DDBJ databases">
        <title>Deep-cultivation of Planctomycetes and their phenomic and genomic characterization uncovers novel biology.</title>
        <authorList>
            <person name="Wiegand S."/>
            <person name="Jogler M."/>
            <person name="Boedeker C."/>
            <person name="Pinto D."/>
            <person name="Vollmers J."/>
            <person name="Rivas-Marin E."/>
            <person name="Kohn T."/>
            <person name="Peeters S.H."/>
            <person name="Heuer A."/>
            <person name="Rast P."/>
            <person name="Oberbeckmann S."/>
            <person name="Bunk B."/>
            <person name="Jeske O."/>
            <person name="Meyerdierks A."/>
            <person name="Storesund J.E."/>
            <person name="Kallscheuer N."/>
            <person name="Luecker S."/>
            <person name="Lage O.M."/>
            <person name="Pohl T."/>
            <person name="Merkel B.J."/>
            <person name="Hornburger P."/>
            <person name="Mueller R.-W."/>
            <person name="Bruemmer F."/>
            <person name="Labrenz M."/>
            <person name="Spormann A.M."/>
            <person name="Op den Camp H."/>
            <person name="Overmann J."/>
            <person name="Amann R."/>
            <person name="Jetten M.S.M."/>
            <person name="Mascher T."/>
            <person name="Medema M.H."/>
            <person name="Devos D.P."/>
            <person name="Kaster A.-K."/>
            <person name="Ovreas L."/>
            <person name="Rohde M."/>
            <person name="Galperin M.Y."/>
            <person name="Jogler C."/>
        </authorList>
    </citation>
    <scope>NUCLEOTIDE SEQUENCE [LARGE SCALE GENOMIC DNA]</scope>
    <source>
        <strain evidence="5 6">ElP</strain>
    </source>
</reference>
<dbReference type="PIRSF" id="PIRSF006078">
    <property type="entry name" value="GlxK"/>
    <property type="match status" value="1"/>
</dbReference>
<dbReference type="Pfam" id="PF02595">
    <property type="entry name" value="Gly_kinase"/>
    <property type="match status" value="1"/>
</dbReference>
<dbReference type="EMBL" id="CP036426">
    <property type="protein sequence ID" value="QDV36673.1"/>
    <property type="molecule type" value="Genomic_DNA"/>
</dbReference>
<evidence type="ECO:0000256" key="1">
    <source>
        <dbReference type="ARBA" id="ARBA00006284"/>
    </source>
</evidence>
<dbReference type="InterPro" id="IPR018197">
    <property type="entry name" value="Glycerate_kinase_RE-like"/>
</dbReference>
<keyword evidence="6" id="KW-1185">Reference proteome</keyword>
<dbReference type="GO" id="GO:0008887">
    <property type="term" value="F:glycerate kinase activity"/>
    <property type="evidence" value="ECO:0007669"/>
    <property type="project" value="UniProtKB-UniRule"/>
</dbReference>
<dbReference type="PANTHER" id="PTHR21599:SF0">
    <property type="entry name" value="GLYCERATE KINASE"/>
    <property type="match status" value="1"/>
</dbReference>
<evidence type="ECO:0000256" key="2">
    <source>
        <dbReference type="ARBA" id="ARBA00022679"/>
    </source>
</evidence>
<dbReference type="InterPro" id="IPR036129">
    <property type="entry name" value="Glycerate_kinase_sf"/>
</dbReference>
<evidence type="ECO:0000313" key="6">
    <source>
        <dbReference type="Proteomes" id="UP000317835"/>
    </source>
</evidence>
<dbReference type="InterPro" id="IPR018193">
    <property type="entry name" value="Glyc_kinase_flavodox-like_fold"/>
</dbReference>
<keyword evidence="2 4" id="KW-0808">Transferase</keyword>
<dbReference type="KEGG" id="tpla:ElP_46020"/>
<dbReference type="Gene3D" id="3.90.1510.10">
    <property type="entry name" value="Glycerate kinase, domain 2"/>
    <property type="match status" value="1"/>
</dbReference>
<dbReference type="NCBIfam" id="TIGR00045">
    <property type="entry name" value="glycerate kinase"/>
    <property type="match status" value="1"/>
</dbReference>
<keyword evidence="3 4" id="KW-0418">Kinase</keyword>
<dbReference type="SUPFAM" id="SSF110738">
    <property type="entry name" value="Glycerate kinase I"/>
    <property type="match status" value="1"/>
</dbReference>
<evidence type="ECO:0000313" key="5">
    <source>
        <dbReference type="EMBL" id="QDV36673.1"/>
    </source>
</evidence>
<dbReference type="Proteomes" id="UP000317835">
    <property type="component" value="Chromosome"/>
</dbReference>
<dbReference type="InterPro" id="IPR004381">
    <property type="entry name" value="Glycerate_kinase"/>
</dbReference>
<gene>
    <name evidence="5" type="primary">garK</name>
    <name evidence="5" type="ORF">ElP_46020</name>
</gene>
<organism evidence="5 6">
    <name type="scientific">Tautonia plasticadhaerens</name>
    <dbReference type="NCBI Taxonomy" id="2527974"/>
    <lineage>
        <taxon>Bacteria</taxon>
        <taxon>Pseudomonadati</taxon>
        <taxon>Planctomycetota</taxon>
        <taxon>Planctomycetia</taxon>
        <taxon>Isosphaerales</taxon>
        <taxon>Isosphaeraceae</taxon>
        <taxon>Tautonia</taxon>
    </lineage>
</organism>
<evidence type="ECO:0000256" key="3">
    <source>
        <dbReference type="ARBA" id="ARBA00022777"/>
    </source>
</evidence>